<dbReference type="Pfam" id="PF06305">
    <property type="entry name" value="LapA_dom"/>
    <property type="match status" value="1"/>
</dbReference>
<evidence type="ECO:0000256" key="6">
    <source>
        <dbReference type="SAM" id="Phobius"/>
    </source>
</evidence>
<feature type="region of interest" description="Disordered" evidence="5">
    <location>
        <begin position="81"/>
        <end position="116"/>
    </location>
</feature>
<keyword evidence="2 6" id="KW-0812">Transmembrane</keyword>
<evidence type="ECO:0000256" key="5">
    <source>
        <dbReference type="SAM" id="MobiDB-lite"/>
    </source>
</evidence>
<keyword evidence="4 6" id="KW-0472">Membrane</keyword>
<evidence type="ECO:0000259" key="7">
    <source>
        <dbReference type="Pfam" id="PF06305"/>
    </source>
</evidence>
<evidence type="ECO:0000313" key="9">
    <source>
        <dbReference type="Proteomes" id="UP001320898"/>
    </source>
</evidence>
<dbReference type="InterPro" id="IPR010445">
    <property type="entry name" value="LapA_dom"/>
</dbReference>
<name>A0AAW5R2C7_9HYPH</name>
<proteinExistence type="predicted"/>
<dbReference type="GO" id="GO:0005886">
    <property type="term" value="C:plasma membrane"/>
    <property type="evidence" value="ECO:0007669"/>
    <property type="project" value="InterPro"/>
</dbReference>
<evidence type="ECO:0000256" key="2">
    <source>
        <dbReference type="ARBA" id="ARBA00022692"/>
    </source>
</evidence>
<dbReference type="EMBL" id="JALIDZ010000007">
    <property type="protein sequence ID" value="MCT8973287.1"/>
    <property type="molecule type" value="Genomic_DNA"/>
</dbReference>
<dbReference type="Proteomes" id="UP001320898">
    <property type="component" value="Unassembled WGS sequence"/>
</dbReference>
<accession>A0AAW5R2C7</accession>
<comment type="caution">
    <text evidence="8">The sequence shown here is derived from an EMBL/GenBank/DDBJ whole genome shotgun (WGS) entry which is preliminary data.</text>
</comment>
<feature type="transmembrane region" description="Helical" evidence="6">
    <location>
        <begin position="50"/>
        <end position="70"/>
    </location>
</feature>
<dbReference type="RefSeq" id="WP_261616868.1">
    <property type="nucleotide sequence ID" value="NZ_JALIDZ010000007.1"/>
</dbReference>
<gene>
    <name evidence="8" type="ORF">MUB46_15600</name>
</gene>
<evidence type="ECO:0000256" key="3">
    <source>
        <dbReference type="ARBA" id="ARBA00022989"/>
    </source>
</evidence>
<sequence length="116" mass="12604">MLRRIIQVLVIVPLAVVIVVFSVANRHAVTISLDPFNGAEPALSLSLPLFLIVLGTLFIGVVVGGVAAWLSQGKWRQRARLSREEAARWRNRADEAARKEADASGAPRLPALKRSA</sequence>
<organism evidence="8 9">
    <name type="scientific">Microbaculum marinisediminis</name>
    <dbReference type="NCBI Taxonomy" id="2931392"/>
    <lineage>
        <taxon>Bacteria</taxon>
        <taxon>Pseudomonadati</taxon>
        <taxon>Pseudomonadota</taxon>
        <taxon>Alphaproteobacteria</taxon>
        <taxon>Hyphomicrobiales</taxon>
        <taxon>Tepidamorphaceae</taxon>
        <taxon>Microbaculum</taxon>
    </lineage>
</organism>
<keyword evidence="9" id="KW-1185">Reference proteome</keyword>
<evidence type="ECO:0000256" key="1">
    <source>
        <dbReference type="ARBA" id="ARBA00022475"/>
    </source>
</evidence>
<keyword evidence="3 6" id="KW-1133">Transmembrane helix</keyword>
<dbReference type="AlphaFoldDB" id="A0AAW5R2C7"/>
<evidence type="ECO:0000256" key="4">
    <source>
        <dbReference type="ARBA" id="ARBA00023136"/>
    </source>
</evidence>
<evidence type="ECO:0000313" key="8">
    <source>
        <dbReference type="EMBL" id="MCT8973287.1"/>
    </source>
</evidence>
<reference evidence="8 9" key="1">
    <citation type="submission" date="2022-04" db="EMBL/GenBank/DDBJ databases">
        <authorList>
            <person name="Ye Y.-Q."/>
            <person name="Du Z.-J."/>
        </authorList>
    </citation>
    <scope>NUCLEOTIDE SEQUENCE [LARGE SCALE GENOMIC DNA]</scope>
    <source>
        <strain evidence="8 9">A6E488</strain>
    </source>
</reference>
<feature type="compositionally biased region" description="Basic and acidic residues" evidence="5">
    <location>
        <begin position="81"/>
        <end position="102"/>
    </location>
</feature>
<keyword evidence="1" id="KW-1003">Cell membrane</keyword>
<protein>
    <submittedName>
        <fullName evidence="8">LapA family protein</fullName>
    </submittedName>
</protein>
<feature type="domain" description="Lipopolysaccharide assembly protein A" evidence="7">
    <location>
        <begin position="45"/>
        <end position="88"/>
    </location>
</feature>